<evidence type="ECO:0000313" key="2">
    <source>
        <dbReference type="Proteomes" id="UP000642748"/>
    </source>
</evidence>
<protein>
    <submittedName>
        <fullName evidence="1">Uncharacterized protein</fullName>
    </submittedName>
</protein>
<dbReference type="EMBL" id="BONZ01000064">
    <property type="protein sequence ID" value="GIH18214.1"/>
    <property type="molecule type" value="Genomic_DNA"/>
</dbReference>
<dbReference type="Proteomes" id="UP000642748">
    <property type="component" value="Unassembled WGS sequence"/>
</dbReference>
<reference evidence="1" key="1">
    <citation type="submission" date="2021-01" db="EMBL/GenBank/DDBJ databases">
        <title>Whole genome shotgun sequence of Rugosimonospora africana NBRC 104875.</title>
        <authorList>
            <person name="Komaki H."/>
            <person name="Tamura T."/>
        </authorList>
    </citation>
    <scope>NUCLEOTIDE SEQUENCE</scope>
    <source>
        <strain evidence="1">NBRC 104875</strain>
    </source>
</reference>
<proteinExistence type="predicted"/>
<dbReference type="RefSeq" id="WP_203921744.1">
    <property type="nucleotide sequence ID" value="NZ_BONZ01000064.1"/>
</dbReference>
<comment type="caution">
    <text evidence="1">The sequence shown here is derived from an EMBL/GenBank/DDBJ whole genome shotgun (WGS) entry which is preliminary data.</text>
</comment>
<name>A0A8J3QW55_9ACTN</name>
<accession>A0A8J3QW55</accession>
<sequence length="85" mass="9785">MRPLDVYQAKTYRRVGSQGIESLKMVVHVDDRGDYEIHVTHLMDERVLTDEISFRGRDGELWLQDRHAGLIGDGFELVSPESKTI</sequence>
<gene>
    <name evidence="1" type="ORF">Raf01_63860</name>
</gene>
<organism evidence="1 2">
    <name type="scientific">Rugosimonospora africana</name>
    <dbReference type="NCBI Taxonomy" id="556532"/>
    <lineage>
        <taxon>Bacteria</taxon>
        <taxon>Bacillati</taxon>
        <taxon>Actinomycetota</taxon>
        <taxon>Actinomycetes</taxon>
        <taxon>Micromonosporales</taxon>
        <taxon>Micromonosporaceae</taxon>
        <taxon>Rugosimonospora</taxon>
    </lineage>
</organism>
<keyword evidence="2" id="KW-1185">Reference proteome</keyword>
<evidence type="ECO:0000313" key="1">
    <source>
        <dbReference type="EMBL" id="GIH18214.1"/>
    </source>
</evidence>
<dbReference type="AlphaFoldDB" id="A0A8J3QW55"/>